<reference evidence="2 3" key="1">
    <citation type="journal article" date="2020" name="Genome Biol. Evol.">
        <title>A new high-quality draft genome assembly of the Chinese cordyceps Ophiocordyceps sinensis.</title>
        <authorList>
            <person name="Shu R."/>
            <person name="Zhang J."/>
            <person name="Meng Q."/>
            <person name="Zhang H."/>
            <person name="Zhou G."/>
            <person name="Li M."/>
            <person name="Wu P."/>
            <person name="Zhao Y."/>
            <person name="Chen C."/>
            <person name="Qin Q."/>
        </authorList>
    </citation>
    <scope>NUCLEOTIDE SEQUENCE [LARGE SCALE GENOMIC DNA]</scope>
    <source>
        <strain evidence="2 3">IOZ07</strain>
    </source>
</reference>
<dbReference type="AlphaFoldDB" id="A0A8H4LRQ1"/>
<name>A0A8H4LRQ1_9HYPO</name>
<dbReference type="EMBL" id="JAAVMX010000012">
    <property type="protein sequence ID" value="KAF4503941.1"/>
    <property type="molecule type" value="Genomic_DNA"/>
</dbReference>
<keyword evidence="1" id="KW-0472">Membrane</keyword>
<keyword evidence="3" id="KW-1185">Reference proteome</keyword>
<proteinExistence type="predicted"/>
<comment type="caution">
    <text evidence="2">The sequence shown here is derived from an EMBL/GenBank/DDBJ whole genome shotgun (WGS) entry which is preliminary data.</text>
</comment>
<evidence type="ECO:0000313" key="2">
    <source>
        <dbReference type="EMBL" id="KAF4503941.1"/>
    </source>
</evidence>
<gene>
    <name evidence="2" type="ORF">G6O67_008569</name>
</gene>
<accession>A0A8H4LRQ1</accession>
<dbReference type="Proteomes" id="UP000557566">
    <property type="component" value="Unassembled WGS sequence"/>
</dbReference>
<sequence length="72" mass="7210">MMLPAGNASWPAQAASVDAHPSSAAIDPSTLVGIIFGVLATAAGALAVVIAWRQLQLTSYMSRTPSLGGSSV</sequence>
<evidence type="ECO:0000313" key="3">
    <source>
        <dbReference type="Proteomes" id="UP000557566"/>
    </source>
</evidence>
<protein>
    <submittedName>
        <fullName evidence="2">Uncharacterized protein</fullName>
    </submittedName>
</protein>
<organism evidence="2 3">
    <name type="scientific">Ophiocordyceps sinensis</name>
    <dbReference type="NCBI Taxonomy" id="72228"/>
    <lineage>
        <taxon>Eukaryota</taxon>
        <taxon>Fungi</taxon>
        <taxon>Dikarya</taxon>
        <taxon>Ascomycota</taxon>
        <taxon>Pezizomycotina</taxon>
        <taxon>Sordariomycetes</taxon>
        <taxon>Hypocreomycetidae</taxon>
        <taxon>Hypocreales</taxon>
        <taxon>Ophiocordycipitaceae</taxon>
        <taxon>Ophiocordyceps</taxon>
    </lineage>
</organism>
<feature type="transmembrane region" description="Helical" evidence="1">
    <location>
        <begin position="30"/>
        <end position="52"/>
    </location>
</feature>
<evidence type="ECO:0000256" key="1">
    <source>
        <dbReference type="SAM" id="Phobius"/>
    </source>
</evidence>
<keyword evidence="1" id="KW-0812">Transmembrane</keyword>
<keyword evidence="1" id="KW-1133">Transmembrane helix</keyword>